<dbReference type="GO" id="GO:0044351">
    <property type="term" value="P:macropinocytosis"/>
    <property type="evidence" value="ECO:0007669"/>
    <property type="project" value="Ensembl"/>
</dbReference>
<evidence type="ECO:0000256" key="7">
    <source>
        <dbReference type="ARBA" id="ARBA00023136"/>
    </source>
</evidence>
<evidence type="ECO:0000256" key="3">
    <source>
        <dbReference type="ARBA" id="ARBA00022692"/>
    </source>
</evidence>
<name>A0A8D0HLZ9_SPHPU</name>
<proteinExistence type="predicted"/>
<dbReference type="GO" id="GO:0019903">
    <property type="term" value="F:protein phosphatase binding"/>
    <property type="evidence" value="ECO:0007669"/>
    <property type="project" value="Ensembl"/>
</dbReference>
<dbReference type="GO" id="GO:0032587">
    <property type="term" value="C:ruffle membrane"/>
    <property type="evidence" value="ECO:0007669"/>
    <property type="project" value="Ensembl"/>
</dbReference>
<dbReference type="GO" id="GO:0050862">
    <property type="term" value="P:positive regulation of T cell receptor signaling pathway"/>
    <property type="evidence" value="ECO:0007669"/>
    <property type="project" value="Ensembl"/>
</dbReference>
<sequence>MTGRLRPVTETTLRFPTGITPARPTDVPGNPGGESGRGRGRTRRPGWVGEWGYIWGPLSSQFSLSLSLFLQWFAYFFMVRCLITVSTVGLLILIVAFHLKQNELFMLDNSLNDWQIAVSASKLGLIVLELLVCTLHPFPVGYSPCLDHEAEPPFQRFLSEAEVGLSLLMFLRLYLVPRAVLLRSRVLGDASYRSIGSLNKIHFQYPFLLRVLVNSQPGRVLLTLTLGLWLTASWVLSVCERQHAVSETGHLARTLWLIPITFLTIGYGDVVPGSVCGKVVCLCTGVMVRDALLGSLVLVASLLSSKLISHPPTSPQMKCSAANVLREAWLLYKHTKRKDGGRARRHHRKLLAAIHTFREVRVKHRKLRDQINAMVDVSKMQMIMCDLSSGLSSSHRELEKRIESLDRKLDEVTKLLLALVESKQQQVL</sequence>
<evidence type="ECO:0000256" key="9">
    <source>
        <dbReference type="SAM" id="MobiDB-lite"/>
    </source>
</evidence>
<dbReference type="GO" id="GO:0046541">
    <property type="term" value="P:saliva secretion"/>
    <property type="evidence" value="ECO:0007669"/>
    <property type="project" value="Ensembl"/>
</dbReference>
<keyword evidence="13" id="KW-1185">Reference proteome</keyword>
<dbReference type="PANTHER" id="PTHR10153">
    <property type="entry name" value="SMALL CONDUCTANCE CALCIUM-ACTIVATED POTASSIUM CHANNEL"/>
    <property type="match status" value="1"/>
</dbReference>
<evidence type="ECO:0000313" key="13">
    <source>
        <dbReference type="Proteomes" id="UP000694392"/>
    </source>
</evidence>
<dbReference type="SMART" id="SM01053">
    <property type="entry name" value="CaMBD"/>
    <property type="match status" value="1"/>
</dbReference>
<feature type="transmembrane region" description="Helical" evidence="10">
    <location>
        <begin position="72"/>
        <end position="95"/>
    </location>
</feature>
<comment type="subcellular location">
    <subcellularLocation>
        <location evidence="1">Membrane</location>
        <topology evidence="1">Multi-pass membrane protein</topology>
    </subcellularLocation>
</comment>
<dbReference type="GO" id="GO:0050714">
    <property type="term" value="P:positive regulation of protein secretion"/>
    <property type="evidence" value="ECO:0007669"/>
    <property type="project" value="Ensembl"/>
</dbReference>
<dbReference type="SUPFAM" id="SSF81324">
    <property type="entry name" value="Voltage-gated potassium channels"/>
    <property type="match status" value="1"/>
</dbReference>
<evidence type="ECO:0000256" key="2">
    <source>
        <dbReference type="ARBA" id="ARBA00022448"/>
    </source>
</evidence>
<dbReference type="GO" id="GO:0016286">
    <property type="term" value="F:small conductance calcium-activated potassium channel activity"/>
    <property type="evidence" value="ECO:0007669"/>
    <property type="project" value="InterPro"/>
</dbReference>
<evidence type="ECO:0000256" key="5">
    <source>
        <dbReference type="ARBA" id="ARBA00022989"/>
    </source>
</evidence>
<reference evidence="12" key="2">
    <citation type="submission" date="2025-09" db="UniProtKB">
        <authorList>
            <consortium name="Ensembl"/>
        </authorList>
    </citation>
    <scope>IDENTIFICATION</scope>
</reference>
<evidence type="ECO:0000256" key="6">
    <source>
        <dbReference type="ARBA" id="ARBA00023065"/>
    </source>
</evidence>
<dbReference type="GO" id="GO:1905664">
    <property type="term" value="P:regulation of calcium ion import across plasma membrane"/>
    <property type="evidence" value="ECO:0007669"/>
    <property type="project" value="Ensembl"/>
</dbReference>
<dbReference type="InterPro" id="IPR036122">
    <property type="entry name" value="CaM-bd_dom_sf"/>
</dbReference>
<dbReference type="GO" id="GO:0051289">
    <property type="term" value="P:protein homotetramerization"/>
    <property type="evidence" value="ECO:0007669"/>
    <property type="project" value="Ensembl"/>
</dbReference>
<dbReference type="GO" id="GO:0031982">
    <property type="term" value="C:vesicle"/>
    <property type="evidence" value="ECO:0007669"/>
    <property type="project" value="Ensembl"/>
</dbReference>
<dbReference type="Pfam" id="PF07885">
    <property type="entry name" value="Ion_trans_2"/>
    <property type="match status" value="1"/>
</dbReference>
<keyword evidence="4" id="KW-0112">Calmodulin-binding</keyword>
<dbReference type="Ensembl" id="ENSSPUT00000022530.1">
    <property type="protein sequence ID" value="ENSSPUP00000021126.1"/>
    <property type="gene ID" value="ENSSPUG00000016247.1"/>
</dbReference>
<dbReference type="GO" id="GO:0042803">
    <property type="term" value="F:protein homodimerization activity"/>
    <property type="evidence" value="ECO:0007669"/>
    <property type="project" value="Ensembl"/>
</dbReference>
<dbReference type="GO" id="GO:0006884">
    <property type="term" value="P:cell volume homeostasis"/>
    <property type="evidence" value="ECO:0007669"/>
    <property type="project" value="Ensembl"/>
</dbReference>
<dbReference type="GeneTree" id="ENSGT00950000182904"/>
<dbReference type="Proteomes" id="UP000694392">
    <property type="component" value="Unplaced"/>
</dbReference>
<evidence type="ECO:0000256" key="10">
    <source>
        <dbReference type="SAM" id="Phobius"/>
    </source>
</evidence>
<dbReference type="AlphaFoldDB" id="A0A8D0HLZ9"/>
<dbReference type="GO" id="GO:0006816">
    <property type="term" value="P:calcium ion transport"/>
    <property type="evidence" value="ECO:0007669"/>
    <property type="project" value="Ensembl"/>
</dbReference>
<dbReference type="GO" id="GO:0045332">
    <property type="term" value="P:phospholipid translocation"/>
    <property type="evidence" value="ECO:0007669"/>
    <property type="project" value="Ensembl"/>
</dbReference>
<gene>
    <name evidence="12" type="primary">KCNN4</name>
</gene>
<keyword evidence="6" id="KW-0406">Ion transport</keyword>
<keyword evidence="2" id="KW-0813">Transport</keyword>
<dbReference type="Gene3D" id="1.10.287.70">
    <property type="match status" value="2"/>
</dbReference>
<evidence type="ECO:0000256" key="1">
    <source>
        <dbReference type="ARBA" id="ARBA00004141"/>
    </source>
</evidence>
<dbReference type="SUPFAM" id="SSF81327">
    <property type="entry name" value="Small-conductance potassium channel"/>
    <property type="match status" value="1"/>
</dbReference>
<dbReference type="InterPro" id="IPR004178">
    <property type="entry name" value="CaM-bd_dom"/>
</dbReference>
<evidence type="ECO:0000256" key="4">
    <source>
        <dbReference type="ARBA" id="ARBA00022860"/>
    </source>
</evidence>
<keyword evidence="5 10" id="KW-1133">Transmembrane helix</keyword>
<dbReference type="GO" id="GO:0051649">
    <property type="term" value="P:establishment of localization in cell"/>
    <property type="evidence" value="ECO:0007669"/>
    <property type="project" value="Ensembl"/>
</dbReference>
<dbReference type="GO" id="GO:0005516">
    <property type="term" value="F:calmodulin binding"/>
    <property type="evidence" value="ECO:0007669"/>
    <property type="project" value="UniProtKB-KW"/>
</dbReference>
<keyword evidence="8" id="KW-0407">Ion channel</keyword>
<dbReference type="GO" id="GO:0005829">
    <property type="term" value="C:cytosol"/>
    <property type="evidence" value="ECO:0007669"/>
    <property type="project" value="Ensembl"/>
</dbReference>
<dbReference type="InterPro" id="IPR015449">
    <property type="entry name" value="K_chnl_Ca-activ_SK"/>
</dbReference>
<feature type="region of interest" description="Disordered" evidence="9">
    <location>
        <begin position="15"/>
        <end position="43"/>
    </location>
</feature>
<evidence type="ECO:0000313" key="12">
    <source>
        <dbReference type="Ensembl" id="ENSSPUP00000021126.1"/>
    </source>
</evidence>
<keyword evidence="7 10" id="KW-0472">Membrane</keyword>
<dbReference type="GO" id="GO:0030322">
    <property type="term" value="P:stabilization of membrane potential"/>
    <property type="evidence" value="ECO:0007669"/>
    <property type="project" value="Ensembl"/>
</dbReference>
<keyword evidence="3 10" id="KW-0812">Transmembrane</keyword>
<feature type="domain" description="Calmodulin-binding" evidence="11">
    <location>
        <begin position="314"/>
        <end position="383"/>
    </location>
</feature>
<dbReference type="Pfam" id="PF03530">
    <property type="entry name" value="SK_channel"/>
    <property type="match status" value="1"/>
</dbReference>
<accession>A0A8D0HLZ9</accession>
<dbReference type="GO" id="GO:0022894">
    <property type="term" value="F:intermediate conductance calcium-activated potassium channel activity"/>
    <property type="evidence" value="ECO:0007669"/>
    <property type="project" value="Ensembl"/>
</dbReference>
<dbReference type="Pfam" id="PF02888">
    <property type="entry name" value="CaMBD"/>
    <property type="match status" value="1"/>
</dbReference>
<evidence type="ECO:0000256" key="8">
    <source>
        <dbReference type="ARBA" id="ARBA00023303"/>
    </source>
</evidence>
<reference evidence="12" key="1">
    <citation type="submission" date="2025-08" db="UniProtKB">
        <authorList>
            <consortium name="Ensembl"/>
        </authorList>
    </citation>
    <scope>IDENTIFICATION</scope>
</reference>
<dbReference type="InterPro" id="IPR013099">
    <property type="entry name" value="K_chnl_dom"/>
</dbReference>
<protein>
    <submittedName>
        <fullName evidence="12">Potassium calcium-activated channel subfamily N member 4</fullName>
    </submittedName>
</protein>
<evidence type="ECO:0000259" key="11">
    <source>
        <dbReference type="SMART" id="SM01053"/>
    </source>
</evidence>
<organism evidence="12 13">
    <name type="scientific">Sphenodon punctatus</name>
    <name type="common">Tuatara</name>
    <name type="synonym">Hatteria punctata</name>
    <dbReference type="NCBI Taxonomy" id="8508"/>
    <lineage>
        <taxon>Eukaryota</taxon>
        <taxon>Metazoa</taxon>
        <taxon>Chordata</taxon>
        <taxon>Craniata</taxon>
        <taxon>Vertebrata</taxon>
        <taxon>Euteleostomi</taxon>
        <taxon>Lepidosauria</taxon>
        <taxon>Sphenodontia</taxon>
        <taxon>Sphenodontidae</taxon>
        <taxon>Sphenodon</taxon>
    </lineage>
</organism>